<keyword evidence="2" id="KW-1185">Reference proteome</keyword>
<gene>
    <name evidence="1" type="ORF">KS407_06255</name>
</gene>
<evidence type="ECO:0000313" key="1">
    <source>
        <dbReference type="EMBL" id="MBU9721045.1"/>
    </source>
</evidence>
<protein>
    <submittedName>
        <fullName evidence="1">Tetraprenyl-beta-curcumene synthase family protein</fullName>
    </submittedName>
</protein>
<evidence type="ECO:0000313" key="2">
    <source>
        <dbReference type="Proteomes" id="UP000790580"/>
    </source>
</evidence>
<accession>A0ABS6JRJ5</accession>
<dbReference type="InterPro" id="IPR019712">
    <property type="entry name" value="YtpB-like"/>
</dbReference>
<dbReference type="Proteomes" id="UP000790580">
    <property type="component" value="Unassembled WGS sequence"/>
</dbReference>
<comment type="caution">
    <text evidence="1">The sequence shown here is derived from an EMBL/GenBank/DDBJ whole genome shotgun (WGS) entry which is preliminary data.</text>
</comment>
<sequence length="355" mass="41525">MVKVPTTSWTLMFRIYKEILPKVHEYLRYWRTKAASIPDKELRTQALASIDSKTFHCEGGAIYGLLAGEKRDDVIRFIVAYQTISDYLDNLCDRSTSMDPDDFRALHDSMPVALDPEAEQRDYYRFREEKDDGGYLQELVSTCQNTIRLFSGYSAVKKANLNLAELYSDLQVHKHVKKEDRVPRLTKWFSEHEKEVPPMTWYEFSASTGSTLGIFCLTAYAAAEEDLTVERAQLIKDGYFPYVQGLHILMDYFIDQEEDREGGDLNFCFYYPNEEEMMERMEHFYHEAAASIRTLPHWKFHRLINNGLLAIYLADDKVKNDPQLKKKGHRFIRSGGAPTLFFYINGWIYRRKSKT</sequence>
<name>A0ABS6JRJ5_9BACI</name>
<reference evidence="1 2" key="1">
    <citation type="submission" date="2021-06" db="EMBL/GenBank/DDBJ databases">
        <title>Bacillus sp. RD4P76, an endophyte from a halophyte.</title>
        <authorList>
            <person name="Sun J.-Q."/>
        </authorList>
    </citation>
    <scope>NUCLEOTIDE SEQUENCE [LARGE SCALE GENOMIC DNA]</scope>
    <source>
        <strain evidence="1 2">JCM 17098</strain>
    </source>
</reference>
<organism evidence="1 2">
    <name type="scientific">Evansella alkalicola</name>
    <dbReference type="NCBI Taxonomy" id="745819"/>
    <lineage>
        <taxon>Bacteria</taxon>
        <taxon>Bacillati</taxon>
        <taxon>Bacillota</taxon>
        <taxon>Bacilli</taxon>
        <taxon>Bacillales</taxon>
        <taxon>Bacillaceae</taxon>
        <taxon>Evansella</taxon>
    </lineage>
</organism>
<dbReference type="Pfam" id="PF10776">
    <property type="entry name" value="DUF2600"/>
    <property type="match status" value="1"/>
</dbReference>
<proteinExistence type="predicted"/>
<dbReference type="EMBL" id="JAHQCR010000030">
    <property type="protein sequence ID" value="MBU9721045.1"/>
    <property type="molecule type" value="Genomic_DNA"/>
</dbReference>